<protein>
    <submittedName>
        <fullName evidence="1">Uncharacterized protein</fullName>
    </submittedName>
</protein>
<dbReference type="EMBL" id="JH668247">
    <property type="protein sequence ID" value="EIM19681.1"/>
    <property type="molecule type" value="Genomic_DNA"/>
</dbReference>
<evidence type="ECO:0000313" key="2">
    <source>
        <dbReference type="Proteomes" id="UP000005242"/>
    </source>
</evidence>
<dbReference type="Proteomes" id="UP000005242">
    <property type="component" value="Unassembled WGS sequence"/>
</dbReference>
<proteinExistence type="predicted"/>
<dbReference type="GeneID" id="18474498"/>
<accession>I4Y6T9</accession>
<dbReference type="KEGG" id="wse:WALSEDRAFT_61383"/>
<evidence type="ECO:0000313" key="1">
    <source>
        <dbReference type="EMBL" id="EIM19681.1"/>
    </source>
</evidence>
<gene>
    <name evidence="1" type="ORF">WALSEDRAFT_61383</name>
</gene>
<dbReference type="AlphaFoldDB" id="I4Y6T9"/>
<reference evidence="1 2" key="1">
    <citation type="journal article" date="2012" name="Fungal Genet. Biol.">
        <title>The genome of the xerotolerant mold Wallemia sebi reveals adaptations to osmotic stress and suggests cryptic sexual reproduction.</title>
        <authorList>
            <person name="Padamsee M."/>
            <person name="Kumar T.K.A."/>
            <person name="Riley R."/>
            <person name="Binder M."/>
            <person name="Boyd A."/>
            <person name="Calvo A.M."/>
            <person name="Furukawa K."/>
            <person name="Hesse C."/>
            <person name="Hohmann S."/>
            <person name="James T.Y."/>
            <person name="LaButti K."/>
            <person name="Lapidus A."/>
            <person name="Lindquist E."/>
            <person name="Lucas S."/>
            <person name="Miller K."/>
            <person name="Shantappa S."/>
            <person name="Grigoriev I.V."/>
            <person name="Hibbett D.S."/>
            <person name="McLaughlin D.J."/>
            <person name="Spatafora J.W."/>
            <person name="Aime M.C."/>
        </authorList>
    </citation>
    <scope>NUCLEOTIDE SEQUENCE [LARGE SCALE GENOMIC DNA]</scope>
    <source>
        <strain evidence="2">ATCC MYA-4683 / CBS 633.66</strain>
    </source>
</reference>
<keyword evidence="2" id="KW-1185">Reference proteome</keyword>
<dbReference type="InParanoid" id="I4Y6T9"/>
<name>I4Y6T9_WALMC</name>
<organism evidence="1 2">
    <name type="scientific">Wallemia mellicola (strain ATCC MYA-4683 / CBS 633.66)</name>
    <name type="common">Wallemia sebi (CBS 633.66)</name>
    <dbReference type="NCBI Taxonomy" id="671144"/>
    <lineage>
        <taxon>Eukaryota</taxon>
        <taxon>Fungi</taxon>
        <taxon>Dikarya</taxon>
        <taxon>Basidiomycota</taxon>
        <taxon>Wallemiomycotina</taxon>
        <taxon>Wallemiomycetes</taxon>
        <taxon>Wallemiales</taxon>
        <taxon>Wallemiaceae</taxon>
        <taxon>Wallemia</taxon>
    </lineage>
</organism>
<dbReference type="RefSeq" id="XP_006960342.1">
    <property type="nucleotide sequence ID" value="XM_006960280.1"/>
</dbReference>
<dbReference type="HOGENOM" id="CLU_2225259_0_0_1"/>
<sequence length="106" mass="12583">MPEELDIYNFSIALNPEIQDHVLWKEPKTLIDAYQYACNFEQTIISDRHLQRRFARKRSNMQCYGYEQIGHLIRKCHHSEGFLVEVTKSSWGKREHSGTKMITIQV</sequence>